<proteinExistence type="predicted"/>
<dbReference type="EMBL" id="WWEU01000002">
    <property type="protein sequence ID" value="MYM59048.1"/>
    <property type="molecule type" value="Genomic_DNA"/>
</dbReference>
<gene>
    <name evidence="1" type="ORF">GTG28_07415</name>
</gene>
<sequence length="144" mass="16499">MQIIEKSRNLDLDEFLSQPLYAFLASESQDGPCCSPVWFLWEDGKIWIISVKGDSFSKRVVQQPKSAISIVDWDRASGKSIHAGFRGIANVHEFDSSRAERLLNKYLGNDKSKWNARFIDFQSNSENVFVCFVPETVVLRDQSY</sequence>
<dbReference type="AlphaFoldDB" id="A0A6L8LSL4"/>
<protein>
    <submittedName>
        <fullName evidence="1">Pyridoxamine 5'-phosphate oxidase family protein</fullName>
    </submittedName>
</protein>
<dbReference type="RefSeq" id="WP_160928473.1">
    <property type="nucleotide sequence ID" value="NZ_WWEU01000002.1"/>
</dbReference>
<dbReference type="SUPFAM" id="SSF50475">
    <property type="entry name" value="FMN-binding split barrel"/>
    <property type="match status" value="1"/>
</dbReference>
<dbReference type="Gene3D" id="2.30.110.10">
    <property type="entry name" value="Electron Transport, Fmn-binding Protein, Chain A"/>
    <property type="match status" value="1"/>
</dbReference>
<reference evidence="1 2" key="1">
    <citation type="submission" date="2020-01" db="EMBL/GenBank/DDBJ databases">
        <title>Draft Genome Sequence of Vibrio sp. strain OCN044, Isolated from a Healthy Coral at Palmyra Atoll.</title>
        <authorList>
            <person name="Videau P."/>
            <person name="Loughran R."/>
            <person name="Esquivel A."/>
            <person name="Deadmond M."/>
            <person name="Paddock B.E."/>
            <person name="Saw J.H."/>
            <person name="Ushijima B."/>
        </authorList>
    </citation>
    <scope>NUCLEOTIDE SEQUENCE [LARGE SCALE GENOMIC DNA]</scope>
    <source>
        <strain evidence="1 2">OCN044</strain>
    </source>
</reference>
<accession>A0A6L8LSL4</accession>
<keyword evidence="2" id="KW-1185">Reference proteome</keyword>
<name>A0A6L8LSL4_9VIBR</name>
<comment type="caution">
    <text evidence="1">The sequence shown here is derived from an EMBL/GenBank/DDBJ whole genome shotgun (WGS) entry which is preliminary data.</text>
</comment>
<dbReference type="Proteomes" id="UP000478571">
    <property type="component" value="Unassembled WGS sequence"/>
</dbReference>
<evidence type="ECO:0000313" key="2">
    <source>
        <dbReference type="Proteomes" id="UP000478571"/>
    </source>
</evidence>
<dbReference type="InterPro" id="IPR012349">
    <property type="entry name" value="Split_barrel_FMN-bd"/>
</dbReference>
<evidence type="ECO:0000313" key="1">
    <source>
        <dbReference type="EMBL" id="MYM59048.1"/>
    </source>
</evidence>
<organism evidence="1 2">
    <name type="scientific">Vibrio tetraodonis subsp. pristinus</name>
    <dbReference type="NCBI Taxonomy" id="2695891"/>
    <lineage>
        <taxon>Bacteria</taxon>
        <taxon>Pseudomonadati</taxon>
        <taxon>Pseudomonadota</taxon>
        <taxon>Gammaproteobacteria</taxon>
        <taxon>Vibrionales</taxon>
        <taxon>Vibrionaceae</taxon>
        <taxon>Vibrio</taxon>
    </lineage>
</organism>